<gene>
    <name evidence="3" type="ORF">SPF06_15570</name>
</gene>
<comment type="catalytic activity">
    <reaction evidence="2">
        <text>D-glyceraldehyde 3-phosphate = dihydroxyacetone phosphate</text>
        <dbReference type="Rhea" id="RHEA:18585"/>
        <dbReference type="ChEBI" id="CHEBI:57642"/>
        <dbReference type="ChEBI" id="CHEBI:59776"/>
        <dbReference type="EC" id="5.3.1.1"/>
    </reaction>
</comment>
<keyword evidence="2" id="KW-0963">Cytoplasm</keyword>
<dbReference type="EC" id="5.3.1.1" evidence="2"/>
<organism evidence="3 4">
    <name type="scientific">Sinomonas terricola</name>
    <dbReference type="NCBI Taxonomy" id="3110330"/>
    <lineage>
        <taxon>Bacteria</taxon>
        <taxon>Bacillati</taxon>
        <taxon>Actinomycetota</taxon>
        <taxon>Actinomycetes</taxon>
        <taxon>Micrococcales</taxon>
        <taxon>Micrococcaceae</taxon>
        <taxon>Sinomonas</taxon>
    </lineage>
</organism>
<dbReference type="InterPro" id="IPR000652">
    <property type="entry name" value="Triosephosphate_isomerase"/>
</dbReference>
<dbReference type="GO" id="GO:0016853">
    <property type="term" value="F:isomerase activity"/>
    <property type="evidence" value="ECO:0007669"/>
    <property type="project" value="UniProtKB-KW"/>
</dbReference>
<sequence length="259" mass="27014">MPRFLLGVSLKMYFGHAQTVAWCRAVAELARTHAAVREGHAELFVIPTYLSVPAVLEILDGVAVVGAQDLATADSGAFTGEVSGAEIAELGCGVVEVGHAERRGLFGETDDIVRAKTHAALRHGLVPVLCVGEAARLAPADAARECIRQIEDALASARAAGCRGRVVVAYEPHWAIGAAEPAEPAYIRAVCARVRKHVRGLVDFPGSAVIYGGSARPGLLAEVAGDVDGLFLGRFAHRPEALDAILDEALSLATAGARA</sequence>
<keyword evidence="1 2" id="KW-0413">Isomerase</keyword>
<dbReference type="Gene3D" id="3.20.20.70">
    <property type="entry name" value="Aldolase class I"/>
    <property type="match status" value="1"/>
</dbReference>
<comment type="subcellular location">
    <subcellularLocation>
        <location evidence="2">Cytoplasm</location>
    </subcellularLocation>
</comment>
<comment type="pathway">
    <text evidence="2">Carbohydrate degradation; glycolysis; D-glyceraldehyde 3-phosphate from glycerone phosphate: step 1/1.</text>
</comment>
<dbReference type="EMBL" id="JAYGGQ010000012">
    <property type="protein sequence ID" value="MEA5456154.1"/>
    <property type="molecule type" value="Genomic_DNA"/>
</dbReference>
<dbReference type="PANTHER" id="PTHR21139:SF2">
    <property type="entry name" value="TRIOSEPHOSPHATE ISOMERASE"/>
    <property type="match status" value="1"/>
</dbReference>
<dbReference type="PANTHER" id="PTHR21139">
    <property type="entry name" value="TRIOSEPHOSPHATE ISOMERASE"/>
    <property type="match status" value="1"/>
</dbReference>
<evidence type="ECO:0000313" key="4">
    <source>
        <dbReference type="Proteomes" id="UP001304769"/>
    </source>
</evidence>
<keyword evidence="2" id="KW-0324">Glycolysis</keyword>
<dbReference type="Proteomes" id="UP001304769">
    <property type="component" value="Unassembled WGS sequence"/>
</dbReference>
<proteinExistence type="inferred from homology"/>
<dbReference type="PROSITE" id="PS51440">
    <property type="entry name" value="TIM_2"/>
    <property type="match status" value="1"/>
</dbReference>
<dbReference type="InterPro" id="IPR013785">
    <property type="entry name" value="Aldolase_TIM"/>
</dbReference>
<accession>A0ABU5T8X4</accession>
<comment type="caution">
    <text evidence="3">The sequence shown here is derived from an EMBL/GenBank/DDBJ whole genome shotgun (WGS) entry which is preliminary data.</text>
</comment>
<keyword evidence="4" id="KW-1185">Reference proteome</keyword>
<evidence type="ECO:0000256" key="1">
    <source>
        <dbReference type="ARBA" id="ARBA00023235"/>
    </source>
</evidence>
<dbReference type="InterPro" id="IPR035990">
    <property type="entry name" value="TIM_sf"/>
</dbReference>
<keyword evidence="2" id="KW-0312">Gluconeogenesis</keyword>
<comment type="subunit">
    <text evidence="2">Homodimer.</text>
</comment>
<comment type="pathway">
    <text evidence="2">Carbohydrate biosynthesis; gluconeogenesis.</text>
</comment>
<evidence type="ECO:0000256" key="2">
    <source>
        <dbReference type="RuleBase" id="RU363013"/>
    </source>
</evidence>
<dbReference type="CDD" id="cd00311">
    <property type="entry name" value="TIM"/>
    <property type="match status" value="1"/>
</dbReference>
<protein>
    <recommendedName>
        <fullName evidence="2">Triosephosphate isomerase</fullName>
        <ecNumber evidence="2">5.3.1.1</ecNumber>
    </recommendedName>
</protein>
<name>A0ABU5T8X4_9MICC</name>
<evidence type="ECO:0000313" key="3">
    <source>
        <dbReference type="EMBL" id="MEA5456154.1"/>
    </source>
</evidence>
<reference evidence="3 4" key="1">
    <citation type="submission" date="2023-12" db="EMBL/GenBank/DDBJ databases">
        <title>Sinomonas terricola sp. nov, isolated from litchi orchard soil in Guangdong, PR China.</title>
        <authorList>
            <person name="Jiaxin W."/>
            <person name="Yang Z."/>
            <person name="Honghui Z."/>
        </authorList>
    </citation>
    <scope>NUCLEOTIDE SEQUENCE [LARGE SCALE GENOMIC DNA]</scope>
    <source>
        <strain evidence="3 4">JGH33</strain>
    </source>
</reference>
<dbReference type="Pfam" id="PF00121">
    <property type="entry name" value="TIM"/>
    <property type="match status" value="1"/>
</dbReference>
<comment type="similarity">
    <text evidence="2">Belongs to the triosephosphate isomerase family.</text>
</comment>
<dbReference type="RefSeq" id="WP_323280042.1">
    <property type="nucleotide sequence ID" value="NZ_JAYGGQ010000012.1"/>
</dbReference>
<dbReference type="SUPFAM" id="SSF51351">
    <property type="entry name" value="Triosephosphate isomerase (TIM)"/>
    <property type="match status" value="1"/>
</dbReference>